<dbReference type="Proteomes" id="UP001458880">
    <property type="component" value="Unassembled WGS sequence"/>
</dbReference>
<evidence type="ECO:0000256" key="1">
    <source>
        <dbReference type="SAM" id="MobiDB-lite"/>
    </source>
</evidence>
<name>A0AAW1MWZ4_POPJA</name>
<reference evidence="2 3" key="1">
    <citation type="journal article" date="2024" name="BMC Genomics">
        <title>De novo assembly and annotation of Popillia japonica's genome with initial clues to its potential as an invasive pest.</title>
        <authorList>
            <person name="Cucini C."/>
            <person name="Boschi S."/>
            <person name="Funari R."/>
            <person name="Cardaioli E."/>
            <person name="Iannotti N."/>
            <person name="Marturano G."/>
            <person name="Paoli F."/>
            <person name="Bruttini M."/>
            <person name="Carapelli A."/>
            <person name="Frati F."/>
            <person name="Nardi F."/>
        </authorList>
    </citation>
    <scope>NUCLEOTIDE SEQUENCE [LARGE SCALE GENOMIC DNA]</scope>
    <source>
        <strain evidence="2">DMR45628</strain>
    </source>
</reference>
<comment type="caution">
    <text evidence="2">The sequence shown here is derived from an EMBL/GenBank/DDBJ whole genome shotgun (WGS) entry which is preliminary data.</text>
</comment>
<dbReference type="AlphaFoldDB" id="A0AAW1MWZ4"/>
<organism evidence="2 3">
    <name type="scientific">Popillia japonica</name>
    <name type="common">Japanese beetle</name>
    <dbReference type="NCBI Taxonomy" id="7064"/>
    <lineage>
        <taxon>Eukaryota</taxon>
        <taxon>Metazoa</taxon>
        <taxon>Ecdysozoa</taxon>
        <taxon>Arthropoda</taxon>
        <taxon>Hexapoda</taxon>
        <taxon>Insecta</taxon>
        <taxon>Pterygota</taxon>
        <taxon>Neoptera</taxon>
        <taxon>Endopterygota</taxon>
        <taxon>Coleoptera</taxon>
        <taxon>Polyphaga</taxon>
        <taxon>Scarabaeiformia</taxon>
        <taxon>Scarabaeidae</taxon>
        <taxon>Rutelinae</taxon>
        <taxon>Popillia</taxon>
    </lineage>
</organism>
<evidence type="ECO:0000313" key="3">
    <source>
        <dbReference type="Proteomes" id="UP001458880"/>
    </source>
</evidence>
<gene>
    <name evidence="2" type="ORF">QE152_g4790</name>
</gene>
<sequence>MSNRILDLHQASARPRRQYPQNDLKEIPQIPAPYPTGYARSGPRSLVHPVVVPAPYPTGYARSGPRSLVHPVVVPRKKRIWISELANVWQNDVTEATIKNCYIKAGFSEKSVVKEVSTLPYMEDCWNQLQSTGAINDEVSLNEFLYVDEDVIVAQYPTDDILNSLKASENQEEDDEAEEIQIPRPSKMEMIAAFETFDSSRSSICRKCTRYYF</sequence>
<feature type="region of interest" description="Disordered" evidence="1">
    <location>
        <begin position="1"/>
        <end position="30"/>
    </location>
</feature>
<dbReference type="EMBL" id="JASPKY010000026">
    <property type="protein sequence ID" value="KAK9751721.1"/>
    <property type="molecule type" value="Genomic_DNA"/>
</dbReference>
<protein>
    <submittedName>
        <fullName evidence="2">Uncharacterized protein</fullName>
    </submittedName>
</protein>
<proteinExistence type="predicted"/>
<accession>A0AAW1MWZ4</accession>
<keyword evidence="3" id="KW-1185">Reference proteome</keyword>
<evidence type="ECO:0000313" key="2">
    <source>
        <dbReference type="EMBL" id="KAK9751721.1"/>
    </source>
</evidence>